<dbReference type="OrthoDB" id="1649489at2"/>
<dbReference type="EMBL" id="CP021059">
    <property type="protein sequence ID" value="ARQ05846.1"/>
    <property type="molecule type" value="Genomic_DNA"/>
</dbReference>
<dbReference type="KEGG" id="mcak:MCCS_01750"/>
<organism evidence="1 2">
    <name type="scientific">Macrococcoides canis</name>
    <dbReference type="NCBI Taxonomy" id="1855823"/>
    <lineage>
        <taxon>Bacteria</taxon>
        <taxon>Bacillati</taxon>
        <taxon>Bacillota</taxon>
        <taxon>Bacilli</taxon>
        <taxon>Bacillales</taxon>
        <taxon>Staphylococcaceae</taxon>
        <taxon>Macrococcoides</taxon>
    </lineage>
</organism>
<sequence>MYLLEIIEQNDRQIVGVFDKESDIEQWIQSVPFIKQDDQGNVVVLYDEMPVYYEVEFGESIYPLTRYAFTGDDTIYVVWNEIAHINATQGIVEGTSKVGVYIYENTEIRQAVISRETLKKELASYYDAQGTTYYFGGIGSEDGEYISVENGPFIHFDPMTIEHYNSSKNIEAFIKDITE</sequence>
<dbReference type="GeneID" id="35294331"/>
<reference evidence="1 2" key="1">
    <citation type="journal article" date="2017" name="Int. J. Syst. Evol. Microbiol.">
        <title>Macrococcus canis sp. nov., a skin bacterium associated with infections in dogs.</title>
        <authorList>
            <person name="Gobeli Brawand S."/>
            <person name="Cotting K."/>
            <person name="Gomez-Sanz E."/>
            <person name="Collaud A."/>
            <person name="Thomann A."/>
            <person name="Brodard I."/>
            <person name="Rodriguez-Campos S."/>
            <person name="Strauss C."/>
            <person name="Perreten V."/>
        </authorList>
    </citation>
    <scope>NUCLEOTIDE SEQUENCE [LARGE SCALE GENOMIC DNA]</scope>
    <source>
        <strain evidence="1 2">KM45013</strain>
    </source>
</reference>
<gene>
    <name evidence="1" type="ORF">MCCS_01750</name>
</gene>
<evidence type="ECO:0000313" key="2">
    <source>
        <dbReference type="Proteomes" id="UP000194154"/>
    </source>
</evidence>
<accession>A0A1W7A8X6</accession>
<protein>
    <submittedName>
        <fullName evidence="1">Uncharacterized protein</fullName>
    </submittedName>
</protein>
<dbReference type="STRING" id="1855823.MCCS_01750"/>
<keyword evidence="2" id="KW-1185">Reference proteome</keyword>
<dbReference type="AlphaFoldDB" id="A0A1W7A8X6"/>
<name>A0A1W7A8X6_9STAP</name>
<dbReference type="Proteomes" id="UP000194154">
    <property type="component" value="Chromosome"/>
</dbReference>
<dbReference type="RefSeq" id="WP_086041561.1">
    <property type="nucleotide sequence ID" value="NZ_CBCRZA010000020.1"/>
</dbReference>
<evidence type="ECO:0000313" key="1">
    <source>
        <dbReference type="EMBL" id="ARQ05846.1"/>
    </source>
</evidence>
<proteinExistence type="predicted"/>